<keyword evidence="2 4" id="KW-0378">Hydrolase</keyword>
<evidence type="ECO:0000256" key="1">
    <source>
        <dbReference type="ARBA" id="ARBA00005964"/>
    </source>
</evidence>
<dbReference type="PRINTS" id="PR00878">
    <property type="entry name" value="CHOLNESTRASE"/>
</dbReference>
<comment type="similarity">
    <text evidence="1 4">Belongs to the type-B carboxylesterase/lipase family.</text>
</comment>
<proteinExistence type="inferred from homology"/>
<accession>A0A2T0RTU3</accession>
<sequence>MSTSTYVNQLLQRIPYTMKKIYSFVALALLLTSVTAFAQQPAPVRVEGGLVRGTVEDGLTVYRGIPFAAPPVGDLRWKAPQPVAKWADVRDASKFAPAAVQGGNTPSGKSEDCLYLNVWSPAKTANERIPVLVWIYGGGFGFGATSDPNYSGEKLAQKGVVVVSIAYRVGPLGFLAHPQLSAENPQHVSGNYGLLDMIAGLNWVQQNIAAFGGDPSKVTIFGESAGGIAVSMLCASPQAKGLFHGAISQSGGSFGPTRPTTYPGENMKRLDEAEKAGEAYAQKAGASSLADLRKIEADKLPGGWGVGSSWPIVDGYVIPDDQHTLYEAGKYNQTPILVGYNSDEGASFSPPKSPDEYIESTKKRYGPFADDLLKAYPVGSNTVPKTARDLMRDAAFGWQTWSWATLQAKTSKQKVFYYYFDQHPAYPVDSPKAGYGSGHGQEVSYVFGHIDPANPQTTKTDLAISDAMGTYWTNFAKHGDPNGTGVPQWPVFTSAKPAVLYFSQTPHVGPVPSLAALTVLDRYFSWRRTPEGKSWAK</sequence>
<dbReference type="Pfam" id="PF00135">
    <property type="entry name" value="COesterase"/>
    <property type="match status" value="1"/>
</dbReference>
<dbReference type="InterPro" id="IPR019826">
    <property type="entry name" value="Carboxylesterase_B_AS"/>
</dbReference>
<evidence type="ECO:0000256" key="3">
    <source>
        <dbReference type="PIRSR" id="PIRSR600997-1"/>
    </source>
</evidence>
<comment type="caution">
    <text evidence="6">The sequence shown here is derived from an EMBL/GenBank/DDBJ whole genome shotgun (WGS) entry which is preliminary data.</text>
</comment>
<dbReference type="PROSITE" id="PS00941">
    <property type="entry name" value="CARBOXYLESTERASE_B_2"/>
    <property type="match status" value="1"/>
</dbReference>
<feature type="domain" description="Carboxylesterase type B" evidence="5">
    <location>
        <begin position="44"/>
        <end position="506"/>
    </location>
</feature>
<dbReference type="InterPro" id="IPR050309">
    <property type="entry name" value="Type-B_Carboxylest/Lipase"/>
</dbReference>
<dbReference type="EMBL" id="PVTE01000039">
    <property type="protein sequence ID" value="PRY24557.1"/>
    <property type="molecule type" value="Genomic_DNA"/>
</dbReference>
<dbReference type="AlphaFoldDB" id="A0A2T0RTU3"/>
<dbReference type="GO" id="GO:0004104">
    <property type="term" value="F:cholinesterase activity"/>
    <property type="evidence" value="ECO:0007669"/>
    <property type="project" value="InterPro"/>
</dbReference>
<dbReference type="PANTHER" id="PTHR11559">
    <property type="entry name" value="CARBOXYLESTERASE"/>
    <property type="match status" value="1"/>
</dbReference>
<feature type="signal peptide" evidence="4">
    <location>
        <begin position="1"/>
        <end position="38"/>
    </location>
</feature>
<feature type="active site" description="Charge relay system" evidence="3">
    <location>
        <position position="344"/>
    </location>
</feature>
<dbReference type="EC" id="3.1.1.-" evidence="4"/>
<dbReference type="PROSITE" id="PS00122">
    <property type="entry name" value="CARBOXYLESTERASE_B_1"/>
    <property type="match status" value="1"/>
</dbReference>
<dbReference type="InterPro" id="IPR002018">
    <property type="entry name" value="CarbesteraseB"/>
</dbReference>
<evidence type="ECO:0000256" key="4">
    <source>
        <dbReference type="RuleBase" id="RU361235"/>
    </source>
</evidence>
<protein>
    <recommendedName>
        <fullName evidence="4">Carboxylic ester hydrolase</fullName>
        <ecNumber evidence="4">3.1.1.-</ecNumber>
    </recommendedName>
</protein>
<organism evidence="6 7">
    <name type="scientific">Spirosoma oryzae</name>
    <dbReference type="NCBI Taxonomy" id="1469603"/>
    <lineage>
        <taxon>Bacteria</taxon>
        <taxon>Pseudomonadati</taxon>
        <taxon>Bacteroidota</taxon>
        <taxon>Cytophagia</taxon>
        <taxon>Cytophagales</taxon>
        <taxon>Cytophagaceae</taxon>
        <taxon>Spirosoma</taxon>
    </lineage>
</organism>
<dbReference type="Proteomes" id="UP000238375">
    <property type="component" value="Unassembled WGS sequence"/>
</dbReference>
<dbReference type="InterPro" id="IPR029058">
    <property type="entry name" value="AB_hydrolase_fold"/>
</dbReference>
<dbReference type="InterPro" id="IPR000997">
    <property type="entry name" value="Cholinesterase"/>
</dbReference>
<feature type="active site" description="Charge relay system" evidence="3">
    <location>
        <position position="439"/>
    </location>
</feature>
<evidence type="ECO:0000313" key="6">
    <source>
        <dbReference type="EMBL" id="PRY24557.1"/>
    </source>
</evidence>
<keyword evidence="4" id="KW-0732">Signal</keyword>
<reference evidence="6 7" key="1">
    <citation type="submission" date="2018-03" db="EMBL/GenBank/DDBJ databases">
        <title>Genomic Encyclopedia of Archaeal and Bacterial Type Strains, Phase II (KMG-II): from individual species to whole genera.</title>
        <authorList>
            <person name="Goeker M."/>
        </authorList>
    </citation>
    <scope>NUCLEOTIDE SEQUENCE [LARGE SCALE GENOMIC DNA]</scope>
    <source>
        <strain evidence="6 7">DSM 28354</strain>
    </source>
</reference>
<evidence type="ECO:0000256" key="2">
    <source>
        <dbReference type="ARBA" id="ARBA00022801"/>
    </source>
</evidence>
<keyword evidence="7" id="KW-1185">Reference proteome</keyword>
<dbReference type="Gene3D" id="3.40.50.1820">
    <property type="entry name" value="alpha/beta hydrolase"/>
    <property type="match status" value="1"/>
</dbReference>
<feature type="chain" id="PRO_5015375844" description="Carboxylic ester hydrolase" evidence="4">
    <location>
        <begin position="39"/>
        <end position="537"/>
    </location>
</feature>
<dbReference type="InterPro" id="IPR019819">
    <property type="entry name" value="Carboxylesterase_B_CS"/>
</dbReference>
<evidence type="ECO:0000313" key="7">
    <source>
        <dbReference type="Proteomes" id="UP000238375"/>
    </source>
</evidence>
<name>A0A2T0RTU3_9BACT</name>
<feature type="active site" description="Acyl-ester intermediate" evidence="3">
    <location>
        <position position="224"/>
    </location>
</feature>
<dbReference type="SUPFAM" id="SSF53474">
    <property type="entry name" value="alpha/beta-Hydrolases"/>
    <property type="match status" value="1"/>
</dbReference>
<gene>
    <name evidence="6" type="ORF">CLV58_13925</name>
</gene>
<evidence type="ECO:0000259" key="5">
    <source>
        <dbReference type="Pfam" id="PF00135"/>
    </source>
</evidence>